<evidence type="ECO:0000313" key="1">
    <source>
        <dbReference type="EMBL" id="VUX56058.1"/>
    </source>
</evidence>
<sequence>MTRLSRRAQSNRETRMSISTSLRSIRICLHRIALAIVVFVGATTASLAIDHTYYLDLDQDSYGDPNNTMTVPTNWLPNRLLTLRAGDPDDTTQAIYGVPVEKGQRRFGLELADSADSGAWNGALLDELAADAVTWEARWNQLESAPGEYAGPDAAVLSAIGPNLPGTGLALNLTVSAISGTNLTLPADLLAAINAGTLHMNDDAVVDRYKALLDQIHAELGSVVLVSLQIGHEVDLMFPVRPDINFWIDFQVFYYLVAQHAKSLWGSTLKVGLTATHVGLTNAPQHWLMEYLNGTSD</sequence>
<dbReference type="AlphaFoldDB" id="A0A7D9H4A0"/>
<reference evidence="1" key="1">
    <citation type="submission" date="2019-07" db="EMBL/GenBank/DDBJ databases">
        <authorList>
            <person name="Weber M."/>
            <person name="Kostadinov I."/>
            <person name="Kostadinov D I."/>
        </authorList>
    </citation>
    <scope>NUCLEOTIDE SEQUENCE</scope>
    <source>
        <strain evidence="1">Gfbio:sag-sample-m06:053724c1-46a9-4a36-b237-ea2bf867836b</strain>
    </source>
</reference>
<feature type="non-terminal residue" evidence="1">
    <location>
        <position position="297"/>
    </location>
</feature>
<organism evidence="1">
    <name type="scientific">uncultured Woeseiaceae bacterium</name>
    <dbReference type="NCBI Taxonomy" id="1983305"/>
    <lineage>
        <taxon>Bacteria</taxon>
        <taxon>Pseudomonadati</taxon>
        <taxon>Pseudomonadota</taxon>
        <taxon>Gammaproteobacteria</taxon>
        <taxon>Woeseiales</taxon>
        <taxon>Woeseiaceae</taxon>
        <taxon>environmental samples</taxon>
    </lineage>
</organism>
<name>A0A7D9H4A0_9GAMM</name>
<gene>
    <name evidence="1" type="ORF">JTBM06_V1_260001</name>
</gene>
<protein>
    <submittedName>
        <fullName evidence="1">Uncharacterized protein</fullName>
    </submittedName>
</protein>
<accession>A0A7D9H4A0</accession>
<proteinExistence type="predicted"/>
<dbReference type="EMBL" id="LR633967">
    <property type="protein sequence ID" value="VUX56058.1"/>
    <property type="molecule type" value="Genomic_DNA"/>
</dbReference>